<keyword evidence="3" id="KW-0479">Metal-binding</keyword>
<gene>
    <name evidence="6" type="ORF">MmTuc01_0710</name>
</gene>
<dbReference type="InterPro" id="IPR023198">
    <property type="entry name" value="PGP-like_dom2"/>
</dbReference>
<evidence type="ECO:0000256" key="1">
    <source>
        <dbReference type="ARBA" id="ARBA00001946"/>
    </source>
</evidence>
<reference evidence="6 7" key="1">
    <citation type="journal article" date="2013" name="Genome Announc.">
        <title>Complete Genome of a Methanosarcina mazei Strain Isolated from Sediment Samples from an Amazonian Flooded Area.</title>
        <authorList>
            <person name="Assis das Gracas D."/>
            <person name="Thiago Juca Ramos R."/>
            <person name="Vieira Araujo A.C."/>
            <person name="Zahlouth R."/>
            <person name="Ribeiro Carneiro A."/>
            <person name="Souza Lopes T."/>
            <person name="Azevedo Barauna R."/>
            <person name="Azevedo V."/>
            <person name="Cruz Schneider M.P."/>
            <person name="Pellizari V.H."/>
            <person name="Silva A."/>
        </authorList>
    </citation>
    <scope>NUCLEOTIDE SEQUENCE [LARGE SCALE GENOMIC DNA]</scope>
    <source>
        <strain evidence="6 7">Tuc01</strain>
    </source>
</reference>
<dbReference type="AlphaFoldDB" id="M1PV63"/>
<dbReference type="InterPro" id="IPR023214">
    <property type="entry name" value="HAD_sf"/>
</dbReference>
<dbReference type="SFLD" id="SFLDG01135">
    <property type="entry name" value="C1.5.6:_HAD__Beta-PGM__Phospha"/>
    <property type="match status" value="1"/>
</dbReference>
<keyword evidence="5" id="KW-0119">Carbohydrate metabolism</keyword>
<dbReference type="GO" id="GO:0046872">
    <property type="term" value="F:metal ion binding"/>
    <property type="evidence" value="ECO:0007669"/>
    <property type="project" value="UniProtKB-KW"/>
</dbReference>
<dbReference type="PANTHER" id="PTHR46193">
    <property type="entry name" value="6-PHOSPHOGLUCONATE PHOSPHATASE"/>
    <property type="match status" value="1"/>
</dbReference>
<protein>
    <submittedName>
        <fullName evidence="6">Beta-phosphoglucomutase</fullName>
    </submittedName>
</protein>
<comment type="similarity">
    <text evidence="2">Belongs to the HAD-like hydrolase superfamily.</text>
</comment>
<dbReference type="Gene3D" id="1.10.150.240">
    <property type="entry name" value="Putative phosphatase, domain 2"/>
    <property type="match status" value="1"/>
</dbReference>
<dbReference type="SFLD" id="SFLDS00003">
    <property type="entry name" value="Haloacid_Dehalogenase"/>
    <property type="match status" value="1"/>
</dbReference>
<dbReference type="Gene3D" id="3.40.50.1000">
    <property type="entry name" value="HAD superfamily/HAD-like"/>
    <property type="match status" value="1"/>
</dbReference>
<keyword evidence="4" id="KW-0460">Magnesium</keyword>
<dbReference type="GO" id="GO:0003824">
    <property type="term" value="F:catalytic activity"/>
    <property type="evidence" value="ECO:0007669"/>
    <property type="project" value="UniProtKB-ARBA"/>
</dbReference>
<dbReference type="NCBIfam" id="TIGR01509">
    <property type="entry name" value="HAD-SF-IA-v3"/>
    <property type="match status" value="1"/>
</dbReference>
<accession>M1PV63</accession>
<comment type="cofactor">
    <cofactor evidence="1">
        <name>Mg(2+)</name>
        <dbReference type="ChEBI" id="CHEBI:18420"/>
    </cofactor>
</comment>
<evidence type="ECO:0000313" key="7">
    <source>
        <dbReference type="Proteomes" id="UP000011718"/>
    </source>
</evidence>
<dbReference type="SUPFAM" id="SSF56784">
    <property type="entry name" value="HAD-like"/>
    <property type="match status" value="1"/>
</dbReference>
<dbReference type="Proteomes" id="UP000011718">
    <property type="component" value="Chromosome"/>
</dbReference>
<dbReference type="InterPro" id="IPR006439">
    <property type="entry name" value="HAD-SF_hydro_IA"/>
</dbReference>
<dbReference type="Pfam" id="PF13419">
    <property type="entry name" value="HAD_2"/>
    <property type="match status" value="1"/>
</dbReference>
<dbReference type="PANTHER" id="PTHR46193:SF18">
    <property type="entry name" value="HEXITOL PHOSPHATASE B"/>
    <property type="match status" value="1"/>
</dbReference>
<evidence type="ECO:0000256" key="3">
    <source>
        <dbReference type="ARBA" id="ARBA00022723"/>
    </source>
</evidence>
<dbReference type="HOGENOM" id="CLU_045011_13_3_2"/>
<dbReference type="InterPro" id="IPR041492">
    <property type="entry name" value="HAD_2"/>
</dbReference>
<name>M1PV63_METMZ</name>
<dbReference type="InterPro" id="IPR036412">
    <property type="entry name" value="HAD-like_sf"/>
</dbReference>
<organism evidence="6 7">
    <name type="scientific">Methanosarcina mazei Tuc01</name>
    <dbReference type="NCBI Taxonomy" id="1236903"/>
    <lineage>
        <taxon>Archaea</taxon>
        <taxon>Methanobacteriati</taxon>
        <taxon>Methanobacteriota</taxon>
        <taxon>Stenosarchaea group</taxon>
        <taxon>Methanomicrobia</taxon>
        <taxon>Methanosarcinales</taxon>
        <taxon>Methanosarcinaceae</taxon>
        <taxon>Methanosarcina</taxon>
    </lineage>
</organism>
<evidence type="ECO:0000256" key="2">
    <source>
        <dbReference type="ARBA" id="ARBA00007958"/>
    </source>
</evidence>
<sequence length="231" mass="25955">MLKALIFDMDGVLVDSMPFHAAAWKKAFLEMGMEIQDEDIYAIEGSNPRNGLPLLIRKARKEPEDFDFEAITSIYRQEFNRIFKLKAFDGMKECLEFLKSRFLLSVVSGSDRLIVNGIVDQLFPGIFDTVVTGDDVLNSKPDPDPFLKAVELLNVGKEECVVIENAVLGVEAAKKADIYCIGVPTYVKPSELDRADLVVGNHQKLMEHLLSLEPLFRAQAIKISVHLFTCF</sequence>
<dbReference type="KEGG" id="mmaz:MmTuc01_0710"/>
<proteinExistence type="inferred from homology"/>
<dbReference type="InterPro" id="IPR051600">
    <property type="entry name" value="Beta-PGM-like"/>
</dbReference>
<dbReference type="BioCyc" id="MMAZ1236903:G139K-673-MONOMER"/>
<evidence type="ECO:0000313" key="6">
    <source>
        <dbReference type="EMBL" id="AGF96121.1"/>
    </source>
</evidence>
<evidence type="ECO:0000256" key="4">
    <source>
        <dbReference type="ARBA" id="ARBA00022842"/>
    </source>
</evidence>
<dbReference type="EMBL" id="CP004144">
    <property type="protein sequence ID" value="AGF96121.1"/>
    <property type="molecule type" value="Genomic_DNA"/>
</dbReference>
<dbReference type="SFLD" id="SFLDG01129">
    <property type="entry name" value="C1.5:_HAD__Beta-PGM__Phosphata"/>
    <property type="match status" value="1"/>
</dbReference>
<dbReference type="PRINTS" id="PR00413">
    <property type="entry name" value="HADHALOGNASE"/>
</dbReference>
<evidence type="ECO:0000256" key="5">
    <source>
        <dbReference type="ARBA" id="ARBA00023277"/>
    </source>
</evidence>